<evidence type="ECO:0000256" key="12">
    <source>
        <dbReference type="HAMAP-Rule" id="MF_01261"/>
    </source>
</evidence>
<dbReference type="HAMAP" id="MF_01262">
    <property type="entry name" value="CCA_bact_type2"/>
    <property type="match status" value="1"/>
</dbReference>
<comment type="catalytic activity">
    <reaction evidence="12">
        <text>a tRNA with a 3' CCA end + 2 CTP + ATP = a tRNA with a 3' CCACCA end + 3 diphosphate</text>
        <dbReference type="Rhea" id="RHEA:76235"/>
        <dbReference type="Rhea" id="RHEA-COMP:10468"/>
        <dbReference type="Rhea" id="RHEA-COMP:18655"/>
        <dbReference type="ChEBI" id="CHEBI:30616"/>
        <dbReference type="ChEBI" id="CHEBI:33019"/>
        <dbReference type="ChEBI" id="CHEBI:37563"/>
        <dbReference type="ChEBI" id="CHEBI:83071"/>
        <dbReference type="ChEBI" id="CHEBI:195187"/>
    </reaction>
</comment>
<keyword evidence="12" id="KW-0511">Multifunctional enzyme</keyword>
<evidence type="ECO:0000313" key="14">
    <source>
        <dbReference type="EMBL" id="GGI89240.1"/>
    </source>
</evidence>
<accession>A0A917NCR0</accession>
<organism evidence="14 15">
    <name type="scientific">Legionella impletisoli</name>
    <dbReference type="NCBI Taxonomy" id="343510"/>
    <lineage>
        <taxon>Bacteria</taxon>
        <taxon>Pseudomonadati</taxon>
        <taxon>Pseudomonadota</taxon>
        <taxon>Gammaproteobacteria</taxon>
        <taxon>Legionellales</taxon>
        <taxon>Legionellaceae</taxon>
        <taxon>Legionella</taxon>
    </lineage>
</organism>
<comment type="caution">
    <text evidence="14">The sequence shown here is derived from an EMBL/GenBank/DDBJ whole genome shotgun (WGS) entry which is preliminary data.</text>
</comment>
<keyword evidence="6 12" id="KW-0547">Nucleotide-binding</keyword>
<keyword evidence="4 12" id="KW-0548">Nucleotidyltransferase</keyword>
<dbReference type="GO" id="GO:0004112">
    <property type="term" value="F:cyclic-nucleotide phosphodiesterase activity"/>
    <property type="evidence" value="ECO:0007669"/>
    <property type="project" value="UniProtKB-UniRule"/>
</dbReference>
<proteinExistence type="inferred from homology"/>
<dbReference type="GO" id="GO:0000287">
    <property type="term" value="F:magnesium ion binding"/>
    <property type="evidence" value="ECO:0007669"/>
    <property type="project" value="UniProtKB-UniRule"/>
</dbReference>
<dbReference type="PANTHER" id="PTHR47545">
    <property type="entry name" value="MULTIFUNCTIONAL CCA PROTEIN"/>
    <property type="match status" value="1"/>
</dbReference>
<dbReference type="GO" id="GO:0016791">
    <property type="term" value="F:phosphatase activity"/>
    <property type="evidence" value="ECO:0007669"/>
    <property type="project" value="UniProtKB-UniRule"/>
</dbReference>
<dbReference type="CDD" id="cd00077">
    <property type="entry name" value="HDc"/>
    <property type="match status" value="1"/>
</dbReference>
<dbReference type="Gene3D" id="3.30.460.10">
    <property type="entry name" value="Beta Polymerase, domain 2"/>
    <property type="match status" value="1"/>
</dbReference>
<dbReference type="InterPro" id="IPR003607">
    <property type="entry name" value="HD/PDEase_dom"/>
</dbReference>
<feature type="domain" description="HD" evidence="13">
    <location>
        <begin position="231"/>
        <end position="332"/>
    </location>
</feature>
<evidence type="ECO:0000256" key="4">
    <source>
        <dbReference type="ARBA" id="ARBA00022695"/>
    </source>
</evidence>
<dbReference type="CDD" id="cd05398">
    <property type="entry name" value="NT_ClassII-CCAase"/>
    <property type="match status" value="1"/>
</dbReference>
<feature type="binding site" evidence="12">
    <location>
        <position position="11"/>
    </location>
    <ligand>
        <name>ATP</name>
        <dbReference type="ChEBI" id="CHEBI:30616"/>
    </ligand>
</feature>
<dbReference type="Pfam" id="PF01743">
    <property type="entry name" value="PolyA_pol"/>
    <property type="match status" value="1"/>
</dbReference>
<dbReference type="HAMAP" id="MF_01261">
    <property type="entry name" value="CCA_bact_type1"/>
    <property type="match status" value="1"/>
</dbReference>
<feature type="binding site" evidence="12">
    <location>
        <position position="14"/>
    </location>
    <ligand>
        <name>ATP</name>
        <dbReference type="ChEBI" id="CHEBI:30616"/>
    </ligand>
</feature>
<evidence type="ECO:0000256" key="5">
    <source>
        <dbReference type="ARBA" id="ARBA00022723"/>
    </source>
</evidence>
<feature type="binding site" evidence="12">
    <location>
        <position position="143"/>
    </location>
    <ligand>
        <name>ATP</name>
        <dbReference type="ChEBI" id="CHEBI:30616"/>
    </ligand>
</feature>
<keyword evidence="10 12" id="KW-0460">Magnesium</keyword>
<feature type="binding site" evidence="12">
    <location>
        <position position="24"/>
    </location>
    <ligand>
        <name>Mg(2+)</name>
        <dbReference type="ChEBI" id="CHEBI:18420"/>
    </ligand>
</feature>
<sequence>MLQMKVYLVGGAVRDQLLDRPVHEKDWVVVGATPDELLKKGFQPVGKDFPVFIHPTTGEEYALARTERKKGRGYYGFSCDYNPKVTLEEDLARRDLTINAMALDEEGNLYDPYHGKQDLQAGILRHVSPAFVEDPVRVLRVARFTARFSALGFKVADETRQLMYQMVKEGELNHLVPERVWQEWQRSLSEPNPEEFIQTLRASGALGVIIPELNALFGVPNPPQYHPEIDSGIHTLQVLQGACTLSNDERVRFAALVHDLGKAKTPMSDWPAHHQHEHLGLDVIKSLCHRLRIPNDYRKLALMVCRYHLTIHRYHSLKASTVVSTLEKTDAFRRPELFQNMLLACQADSWGKQGEIGNYTEIALWQEALKSCQSVSVKELIEEGLQGEAIKNELHKRRIDRLQSVKNKKGS</sequence>
<evidence type="ECO:0000256" key="8">
    <source>
        <dbReference type="ARBA" id="ARBA00022801"/>
    </source>
</evidence>
<dbReference type="SUPFAM" id="SSF81301">
    <property type="entry name" value="Nucleotidyltransferase"/>
    <property type="match status" value="1"/>
</dbReference>
<keyword evidence="2 12" id="KW-0808">Transferase</keyword>
<dbReference type="GO" id="GO:0001680">
    <property type="term" value="P:tRNA 3'-terminal CCA addition"/>
    <property type="evidence" value="ECO:0007669"/>
    <property type="project" value="UniProtKB-UniRule"/>
</dbReference>
<keyword evidence="5 12" id="KW-0479">Metal-binding</keyword>
<keyword evidence="7 12" id="KW-0692">RNA repair</keyword>
<dbReference type="GO" id="GO:0042245">
    <property type="term" value="P:RNA repair"/>
    <property type="evidence" value="ECO:0007669"/>
    <property type="project" value="UniProtKB-KW"/>
</dbReference>
<feature type="binding site" evidence="12">
    <location>
        <position position="94"/>
    </location>
    <ligand>
        <name>ATP</name>
        <dbReference type="ChEBI" id="CHEBI:30616"/>
    </ligand>
</feature>
<comment type="similarity">
    <text evidence="12">Belongs to the tRNA nucleotidyltransferase/poly(A) polymerase family. Bacterial CCA-adding enzyme type 1 subfamily.</text>
</comment>
<reference evidence="14" key="2">
    <citation type="submission" date="2020-09" db="EMBL/GenBank/DDBJ databases">
        <authorList>
            <person name="Sun Q."/>
            <person name="Ohkuma M."/>
        </authorList>
    </citation>
    <scope>NUCLEOTIDE SEQUENCE</scope>
    <source>
        <strain evidence="14">JCM 13919</strain>
    </source>
</reference>
<keyword evidence="8 12" id="KW-0378">Hydrolase</keyword>
<evidence type="ECO:0000256" key="2">
    <source>
        <dbReference type="ARBA" id="ARBA00022679"/>
    </source>
</evidence>
<reference evidence="14" key="1">
    <citation type="journal article" date="2014" name="Int. J. Syst. Evol. Microbiol.">
        <title>Complete genome sequence of Corynebacterium casei LMG S-19264T (=DSM 44701T), isolated from a smear-ripened cheese.</title>
        <authorList>
            <consortium name="US DOE Joint Genome Institute (JGI-PGF)"/>
            <person name="Walter F."/>
            <person name="Albersmeier A."/>
            <person name="Kalinowski J."/>
            <person name="Ruckert C."/>
        </authorList>
    </citation>
    <scope>NUCLEOTIDE SEQUENCE</scope>
    <source>
        <strain evidence="14">JCM 13919</strain>
    </source>
</reference>
<dbReference type="InterPro" id="IPR050124">
    <property type="entry name" value="tRNA_CCA-adding_enzyme"/>
</dbReference>
<gene>
    <name evidence="12 14" type="primary">cca</name>
    <name evidence="14" type="ORF">GCM10007966_17490</name>
</gene>
<keyword evidence="15" id="KW-1185">Reference proteome</keyword>
<dbReference type="Proteomes" id="UP000630149">
    <property type="component" value="Unassembled WGS sequence"/>
</dbReference>
<dbReference type="InterPro" id="IPR006674">
    <property type="entry name" value="HD_domain"/>
</dbReference>
<keyword evidence="9 12" id="KW-0067">ATP-binding</keyword>
<feature type="binding site" evidence="12">
    <location>
        <position position="143"/>
    </location>
    <ligand>
        <name>CTP</name>
        <dbReference type="ChEBI" id="CHEBI:37563"/>
    </ligand>
</feature>
<comment type="catalytic activity">
    <reaction evidence="12">
        <text>a tRNA precursor + 2 CTP + ATP = a tRNA with a 3' CCA end + 3 diphosphate</text>
        <dbReference type="Rhea" id="RHEA:14433"/>
        <dbReference type="Rhea" id="RHEA-COMP:10465"/>
        <dbReference type="Rhea" id="RHEA-COMP:10468"/>
        <dbReference type="ChEBI" id="CHEBI:30616"/>
        <dbReference type="ChEBI" id="CHEBI:33019"/>
        <dbReference type="ChEBI" id="CHEBI:37563"/>
        <dbReference type="ChEBI" id="CHEBI:74896"/>
        <dbReference type="ChEBI" id="CHEBI:83071"/>
        <dbReference type="EC" id="2.7.7.72"/>
    </reaction>
</comment>
<feature type="binding site" evidence="12">
    <location>
        <position position="14"/>
    </location>
    <ligand>
        <name>CTP</name>
        <dbReference type="ChEBI" id="CHEBI:37563"/>
    </ligand>
</feature>
<dbReference type="GO" id="GO:0004810">
    <property type="term" value="F:CCA tRNA nucleotidyltransferase activity"/>
    <property type="evidence" value="ECO:0007669"/>
    <property type="project" value="UniProtKB-UniRule"/>
</dbReference>
<comment type="cofactor">
    <cofactor evidence="12">
        <name>Ni(2+)</name>
        <dbReference type="ChEBI" id="CHEBI:49786"/>
    </cofactor>
    <text evidence="12">Nickel for phosphatase activity.</text>
</comment>
<feature type="binding site" evidence="12">
    <location>
        <position position="26"/>
    </location>
    <ligand>
        <name>Mg(2+)</name>
        <dbReference type="ChEBI" id="CHEBI:18420"/>
    </ligand>
</feature>
<protein>
    <recommendedName>
        <fullName evidence="12">Multifunctional CCA protein</fullName>
    </recommendedName>
    <domain>
        <recommendedName>
            <fullName evidence="12">CCA-adding enzyme</fullName>
            <ecNumber evidence="12">2.7.7.72</ecNumber>
        </recommendedName>
        <alternativeName>
            <fullName evidence="12">CCA tRNA nucleotidyltransferase</fullName>
        </alternativeName>
        <alternativeName>
            <fullName evidence="12">tRNA CCA-pyrophosphorylase</fullName>
        </alternativeName>
        <alternativeName>
            <fullName evidence="12">tRNA adenylyl-/cytidylyl-transferase</fullName>
        </alternativeName>
        <alternativeName>
            <fullName evidence="12">tRNA nucleotidyltransferase</fullName>
        </alternativeName>
        <alternativeName>
            <fullName evidence="12">tRNA-NT</fullName>
        </alternativeName>
    </domain>
    <domain>
        <recommendedName>
            <fullName evidence="12">2'-nucleotidase</fullName>
            <ecNumber evidence="12">3.1.3.-</ecNumber>
        </recommendedName>
    </domain>
    <domain>
        <recommendedName>
            <fullName evidence="12">2',3'-cyclic phosphodiesterase</fullName>
            <ecNumber evidence="12">3.1.4.-</ecNumber>
        </recommendedName>
    </domain>
    <domain>
        <recommendedName>
            <fullName evidence="12">Phosphatase</fullName>
        </recommendedName>
    </domain>
</protein>
<feature type="binding site" evidence="12">
    <location>
        <position position="11"/>
    </location>
    <ligand>
        <name>CTP</name>
        <dbReference type="ChEBI" id="CHEBI:37563"/>
    </ligand>
</feature>
<evidence type="ECO:0000256" key="6">
    <source>
        <dbReference type="ARBA" id="ARBA00022741"/>
    </source>
</evidence>
<keyword evidence="1 12" id="KW-0533">Nickel</keyword>
<feature type="binding site" evidence="12">
    <location>
        <position position="140"/>
    </location>
    <ligand>
        <name>CTP</name>
        <dbReference type="ChEBI" id="CHEBI:37563"/>
    </ligand>
</feature>
<dbReference type="EC" id="3.1.3.-" evidence="12"/>
<dbReference type="PIRSF" id="PIRSF000813">
    <property type="entry name" value="CCA_bact"/>
    <property type="match status" value="1"/>
</dbReference>
<keyword evidence="11 12" id="KW-0694">RNA-binding</keyword>
<evidence type="ECO:0000256" key="1">
    <source>
        <dbReference type="ARBA" id="ARBA00022596"/>
    </source>
</evidence>
<dbReference type="GO" id="GO:0005524">
    <property type="term" value="F:ATP binding"/>
    <property type="evidence" value="ECO:0007669"/>
    <property type="project" value="UniProtKB-UniRule"/>
</dbReference>
<evidence type="ECO:0000256" key="3">
    <source>
        <dbReference type="ARBA" id="ARBA00022694"/>
    </source>
</evidence>
<comment type="miscellaneous">
    <text evidence="12">A single active site specifically recognizes both ATP and CTP and is responsible for their addition.</text>
</comment>
<dbReference type="PROSITE" id="PS51831">
    <property type="entry name" value="HD"/>
    <property type="match status" value="1"/>
</dbReference>
<evidence type="ECO:0000256" key="11">
    <source>
        <dbReference type="ARBA" id="ARBA00022884"/>
    </source>
</evidence>
<dbReference type="EC" id="3.1.4.-" evidence="12"/>
<feature type="binding site" evidence="12">
    <location>
        <position position="140"/>
    </location>
    <ligand>
        <name>ATP</name>
        <dbReference type="ChEBI" id="CHEBI:30616"/>
    </ligand>
</feature>
<dbReference type="InterPro" id="IPR002646">
    <property type="entry name" value="PolA_pol_head_dom"/>
</dbReference>
<dbReference type="AlphaFoldDB" id="A0A917NCR0"/>
<comment type="cofactor">
    <cofactor evidence="12">
        <name>Mg(2+)</name>
        <dbReference type="ChEBI" id="CHEBI:18420"/>
    </cofactor>
    <text evidence="12">Magnesium is required for nucleotidyltransferase activity.</text>
</comment>
<dbReference type="Pfam" id="PF12627">
    <property type="entry name" value="PolyA_pol_RNAbd"/>
    <property type="match status" value="1"/>
</dbReference>
<dbReference type="InterPro" id="IPR043519">
    <property type="entry name" value="NT_sf"/>
</dbReference>
<comment type="function">
    <text evidence="12">Catalyzes the addition and repair of the essential 3'-terminal CCA sequence in tRNAs without using a nucleic acid template. Adds these three nucleotides in the order of C, C, and A to the tRNA nucleotide-73, using CTP and ATP as substrates and producing inorganic pyrophosphate. tRNA 3'-terminal CCA addition is required both for tRNA processing and repair. Also involved in tRNA surveillance by mediating tandem CCA addition to generate a CCACCA at the 3' terminus of unstable tRNAs. While stable tRNAs receive only 3'-terminal CCA, unstable tRNAs are marked with CCACCA and rapidly degraded.</text>
</comment>
<evidence type="ECO:0000259" key="13">
    <source>
        <dbReference type="PROSITE" id="PS51831"/>
    </source>
</evidence>
<dbReference type="PANTHER" id="PTHR47545:SF1">
    <property type="entry name" value="MULTIFUNCTIONAL CCA PROTEIN"/>
    <property type="match status" value="1"/>
</dbReference>
<dbReference type="GO" id="GO:0000049">
    <property type="term" value="F:tRNA binding"/>
    <property type="evidence" value="ECO:0007669"/>
    <property type="project" value="UniProtKB-UniRule"/>
</dbReference>
<keyword evidence="3 12" id="KW-0819">tRNA processing</keyword>
<dbReference type="InterPro" id="IPR012006">
    <property type="entry name" value="CCA_bact"/>
</dbReference>
<comment type="domain">
    <text evidence="12">Comprises two domains: an N-terminal domain containing the nucleotidyltransferase activity and a C-terminal HD domain associated with both phosphodiesterase and phosphatase activities.</text>
</comment>
<dbReference type="EC" id="2.7.7.72" evidence="12"/>
<dbReference type="Gene3D" id="1.10.3090.10">
    <property type="entry name" value="cca-adding enzyme, domain 2"/>
    <property type="match status" value="1"/>
</dbReference>
<feature type="binding site" evidence="12">
    <location>
        <position position="94"/>
    </location>
    <ligand>
        <name>CTP</name>
        <dbReference type="ChEBI" id="CHEBI:37563"/>
    </ligand>
</feature>
<evidence type="ECO:0000313" key="15">
    <source>
        <dbReference type="Proteomes" id="UP000630149"/>
    </source>
</evidence>
<evidence type="ECO:0000256" key="10">
    <source>
        <dbReference type="ARBA" id="ARBA00022842"/>
    </source>
</evidence>
<comment type="subunit">
    <text evidence="12">Monomer. Can also form homodimers and oligomers.</text>
</comment>
<dbReference type="EMBL" id="BMOB01000007">
    <property type="protein sequence ID" value="GGI89240.1"/>
    <property type="molecule type" value="Genomic_DNA"/>
</dbReference>
<dbReference type="Pfam" id="PF01966">
    <property type="entry name" value="HD"/>
    <property type="match status" value="1"/>
</dbReference>
<dbReference type="InterPro" id="IPR032828">
    <property type="entry name" value="PolyA_RNA-bd"/>
</dbReference>
<dbReference type="SUPFAM" id="SSF81891">
    <property type="entry name" value="Poly A polymerase C-terminal region-like"/>
    <property type="match status" value="1"/>
</dbReference>
<dbReference type="NCBIfam" id="NF008137">
    <property type="entry name" value="PRK10885.1"/>
    <property type="match status" value="1"/>
</dbReference>
<evidence type="ECO:0000256" key="7">
    <source>
        <dbReference type="ARBA" id="ARBA00022800"/>
    </source>
</evidence>
<evidence type="ECO:0000256" key="9">
    <source>
        <dbReference type="ARBA" id="ARBA00022840"/>
    </source>
</evidence>
<name>A0A917NCR0_9GAMM</name>